<organism evidence="2">
    <name type="scientific">uncultured nuHF2 cluster bacterium HF0500_39O04</name>
    <dbReference type="NCBI Taxonomy" id="723590"/>
    <lineage>
        <taxon>Bacteria</taxon>
        <taxon>environmental samples</taxon>
    </lineage>
</organism>
<name>E7C6A2_9BACT</name>
<evidence type="ECO:0000256" key="1">
    <source>
        <dbReference type="SAM" id="Coils"/>
    </source>
</evidence>
<keyword evidence="1" id="KW-0175">Coiled coil</keyword>
<dbReference type="EMBL" id="GU568002">
    <property type="protein sequence ID" value="ADI22976.1"/>
    <property type="molecule type" value="Genomic_DNA"/>
</dbReference>
<evidence type="ECO:0000313" key="2">
    <source>
        <dbReference type="EMBL" id="ADI22976.1"/>
    </source>
</evidence>
<protein>
    <submittedName>
        <fullName evidence="2">Uncharacterized protein</fullName>
    </submittedName>
</protein>
<sequence length="113" mass="12682">MVSLDEARRRKLIAEAELAELELQKERGEVVSIEETERSWTKILGAVRAKILALPTTMAAVSAVESDQKIVKELLTKSVEKALLELSAINVGPSREVSANSDLYTKWWKRFVN</sequence>
<accession>E7C6A2</accession>
<dbReference type="AlphaFoldDB" id="E7C6A2"/>
<feature type="coiled-coil region" evidence="1">
    <location>
        <begin position="4"/>
        <end position="36"/>
    </location>
</feature>
<proteinExistence type="predicted"/>
<reference evidence="2" key="1">
    <citation type="submission" date="2010-01" db="EMBL/GenBank/DDBJ databases">
        <title>Genome fragments of uncultured bacteria from the North Pacific subtropical Gyre.</title>
        <authorList>
            <person name="Pham V.D."/>
            <person name="Delong E.F."/>
        </authorList>
    </citation>
    <scope>NUCLEOTIDE SEQUENCE</scope>
</reference>